<gene>
    <name evidence="5" type="ORF">BUFA31_12770</name>
</gene>
<dbReference type="Gene3D" id="2.60.120.10">
    <property type="entry name" value="Jelly Rolls"/>
    <property type="match status" value="1"/>
</dbReference>
<reference evidence="5 6" key="1">
    <citation type="submission" date="2020-06" db="EMBL/GenBank/DDBJ databases">
        <title>Characterization of fructooligosaccharide metabolism and fructooligosaccharide-degrading enzymes in human commensal butyrate producers.</title>
        <authorList>
            <person name="Tanno H."/>
            <person name="Fujii T."/>
            <person name="Hirano K."/>
            <person name="Maeno S."/>
            <person name="Tonozuka T."/>
            <person name="Sakamoto M."/>
            <person name="Ohkuma M."/>
            <person name="Tochio T."/>
            <person name="Endo A."/>
        </authorList>
    </citation>
    <scope>NUCLEOTIDE SEQUENCE [LARGE SCALE GENOMIC DNA]</scope>
    <source>
        <strain evidence="5 6">JCM 31056</strain>
    </source>
</reference>
<evidence type="ECO:0000256" key="2">
    <source>
        <dbReference type="ARBA" id="ARBA00023125"/>
    </source>
</evidence>
<name>A0ABQ1DZQ9_9FIRM</name>
<dbReference type="SUPFAM" id="SSF51215">
    <property type="entry name" value="Regulatory protein AraC"/>
    <property type="match status" value="1"/>
</dbReference>
<dbReference type="Gene3D" id="1.10.10.60">
    <property type="entry name" value="Homeodomain-like"/>
    <property type="match status" value="2"/>
</dbReference>
<dbReference type="SMART" id="SM00342">
    <property type="entry name" value="HTH_ARAC"/>
    <property type="match status" value="1"/>
</dbReference>
<evidence type="ECO:0000313" key="6">
    <source>
        <dbReference type="Proteomes" id="UP000620147"/>
    </source>
</evidence>
<dbReference type="InterPro" id="IPR014710">
    <property type="entry name" value="RmlC-like_jellyroll"/>
</dbReference>
<dbReference type="PANTHER" id="PTHR43280">
    <property type="entry name" value="ARAC-FAMILY TRANSCRIPTIONAL REGULATOR"/>
    <property type="match status" value="1"/>
</dbReference>
<protein>
    <recommendedName>
        <fullName evidence="4">HTH araC/xylS-type domain-containing protein</fullName>
    </recommendedName>
</protein>
<dbReference type="Pfam" id="PF02311">
    <property type="entry name" value="AraC_binding"/>
    <property type="match status" value="1"/>
</dbReference>
<dbReference type="InterPro" id="IPR018060">
    <property type="entry name" value="HTH_AraC"/>
</dbReference>
<keyword evidence="6" id="KW-1185">Reference proteome</keyword>
<dbReference type="PANTHER" id="PTHR43280:SF28">
    <property type="entry name" value="HTH-TYPE TRANSCRIPTIONAL ACTIVATOR RHAS"/>
    <property type="match status" value="1"/>
</dbReference>
<dbReference type="Proteomes" id="UP000620147">
    <property type="component" value="Unassembled WGS sequence"/>
</dbReference>
<evidence type="ECO:0000256" key="3">
    <source>
        <dbReference type="ARBA" id="ARBA00023163"/>
    </source>
</evidence>
<feature type="domain" description="HTH araC/xylS-type" evidence="4">
    <location>
        <begin position="175"/>
        <end position="273"/>
    </location>
</feature>
<accession>A0ABQ1DZQ9</accession>
<organism evidence="5 6">
    <name type="scientific">Butyricicoccus faecihominis</name>
    <dbReference type="NCBI Taxonomy" id="1712515"/>
    <lineage>
        <taxon>Bacteria</taxon>
        <taxon>Bacillati</taxon>
        <taxon>Bacillota</taxon>
        <taxon>Clostridia</taxon>
        <taxon>Eubacteriales</taxon>
        <taxon>Butyricicoccaceae</taxon>
        <taxon>Butyricicoccus</taxon>
    </lineage>
</organism>
<proteinExistence type="predicted"/>
<dbReference type="Pfam" id="PF12833">
    <property type="entry name" value="HTH_18"/>
    <property type="match status" value="1"/>
</dbReference>
<dbReference type="InterPro" id="IPR003313">
    <property type="entry name" value="AraC-bd"/>
</dbReference>
<comment type="caution">
    <text evidence="5">The sequence shown here is derived from an EMBL/GenBank/DDBJ whole genome shotgun (WGS) entry which is preliminary data.</text>
</comment>
<evidence type="ECO:0000256" key="1">
    <source>
        <dbReference type="ARBA" id="ARBA00023015"/>
    </source>
</evidence>
<dbReference type="EMBL" id="BLYJ01000013">
    <property type="protein sequence ID" value="GFO88113.1"/>
    <property type="molecule type" value="Genomic_DNA"/>
</dbReference>
<keyword evidence="1" id="KW-0805">Transcription regulation</keyword>
<dbReference type="RefSeq" id="WP_188885991.1">
    <property type="nucleotide sequence ID" value="NZ_BLYJ01000013.1"/>
</dbReference>
<keyword evidence="3" id="KW-0804">Transcription</keyword>
<keyword evidence="2" id="KW-0238">DNA-binding</keyword>
<evidence type="ECO:0000259" key="4">
    <source>
        <dbReference type="PROSITE" id="PS01124"/>
    </source>
</evidence>
<dbReference type="InterPro" id="IPR009057">
    <property type="entry name" value="Homeodomain-like_sf"/>
</dbReference>
<dbReference type="SUPFAM" id="SSF46689">
    <property type="entry name" value="Homeodomain-like"/>
    <property type="match status" value="2"/>
</dbReference>
<evidence type="ECO:0000313" key="5">
    <source>
        <dbReference type="EMBL" id="GFO88113.1"/>
    </source>
</evidence>
<dbReference type="PROSITE" id="PS01124">
    <property type="entry name" value="HTH_ARAC_FAMILY_2"/>
    <property type="match status" value="1"/>
</dbReference>
<sequence>MAEEIRFVSGQMPSLLYATKQIVAASAITRAIHRHERFTEMLYVYQGAGQYIAGGYSYPIRTGDILLYNQGDLHEVTSSLQHEIGTLCFGISGLQLCGLPEGHFTKAENGFVRPAMDEIDHMQSLSELIYEHAERRTSYSDEIVAQLLPALVLLSANLPPDARAADQPHNLVLANRIRQYIGTHFTEQLTLEDIGEALSMSPYHLAHIFKEITGMSPIHYMIRCRVGEAQNLLISTDYSATQIAAIVGYTNVNHFNAIFAKLVGLPPIRYRRKYLENMQGSRLQ</sequence>
<dbReference type="InterPro" id="IPR037923">
    <property type="entry name" value="HTH-like"/>
</dbReference>